<name>A0A0C9WZ26_9AGAR</name>
<dbReference type="EMBL" id="KN839515">
    <property type="protein sequence ID" value="KIJ89677.1"/>
    <property type="molecule type" value="Genomic_DNA"/>
</dbReference>
<keyword evidence="3" id="KW-1185">Reference proteome</keyword>
<dbReference type="HOGENOM" id="CLU_1927971_0_0_1"/>
<feature type="region of interest" description="Disordered" evidence="1">
    <location>
        <begin position="108"/>
        <end position="131"/>
    </location>
</feature>
<proteinExistence type="predicted"/>
<dbReference type="Proteomes" id="UP000054477">
    <property type="component" value="Unassembled WGS sequence"/>
</dbReference>
<organism evidence="2 3">
    <name type="scientific">Laccaria amethystina LaAM-08-1</name>
    <dbReference type="NCBI Taxonomy" id="1095629"/>
    <lineage>
        <taxon>Eukaryota</taxon>
        <taxon>Fungi</taxon>
        <taxon>Dikarya</taxon>
        <taxon>Basidiomycota</taxon>
        <taxon>Agaricomycotina</taxon>
        <taxon>Agaricomycetes</taxon>
        <taxon>Agaricomycetidae</taxon>
        <taxon>Agaricales</taxon>
        <taxon>Agaricineae</taxon>
        <taxon>Hydnangiaceae</taxon>
        <taxon>Laccaria</taxon>
    </lineage>
</organism>
<evidence type="ECO:0000313" key="3">
    <source>
        <dbReference type="Proteomes" id="UP000054477"/>
    </source>
</evidence>
<reference evidence="3" key="2">
    <citation type="submission" date="2015-01" db="EMBL/GenBank/DDBJ databases">
        <title>Evolutionary Origins and Diversification of the Mycorrhizal Mutualists.</title>
        <authorList>
            <consortium name="DOE Joint Genome Institute"/>
            <consortium name="Mycorrhizal Genomics Consortium"/>
            <person name="Kohler A."/>
            <person name="Kuo A."/>
            <person name="Nagy L.G."/>
            <person name="Floudas D."/>
            <person name="Copeland A."/>
            <person name="Barry K.W."/>
            <person name="Cichocki N."/>
            <person name="Veneault-Fourrey C."/>
            <person name="LaButti K."/>
            <person name="Lindquist E.A."/>
            <person name="Lipzen A."/>
            <person name="Lundell T."/>
            <person name="Morin E."/>
            <person name="Murat C."/>
            <person name="Riley R."/>
            <person name="Ohm R."/>
            <person name="Sun H."/>
            <person name="Tunlid A."/>
            <person name="Henrissat B."/>
            <person name="Grigoriev I.V."/>
            <person name="Hibbett D.S."/>
            <person name="Martin F."/>
        </authorList>
    </citation>
    <scope>NUCLEOTIDE SEQUENCE [LARGE SCALE GENOMIC DNA]</scope>
    <source>
        <strain evidence="3">LaAM-08-1</strain>
    </source>
</reference>
<protein>
    <submittedName>
        <fullName evidence="2">Uncharacterized protein</fullName>
    </submittedName>
</protein>
<sequence length="131" mass="14670">MPNSTLFLIFSSTHTNSSQTSPPSLKANYAKYSFTLVKANIKLHSASQRILRRSYATNPIPIPQRTSPIPTLRSYYYPRQPSVLLTFADPQSSRPSLPSYADSIPNHITTPELVSTGGNHRRTSTIPYSRF</sequence>
<reference evidence="2 3" key="1">
    <citation type="submission" date="2014-04" db="EMBL/GenBank/DDBJ databases">
        <authorList>
            <consortium name="DOE Joint Genome Institute"/>
            <person name="Kuo A."/>
            <person name="Kohler A."/>
            <person name="Nagy L.G."/>
            <person name="Floudas D."/>
            <person name="Copeland A."/>
            <person name="Barry K.W."/>
            <person name="Cichocki N."/>
            <person name="Veneault-Fourrey C."/>
            <person name="LaButti K."/>
            <person name="Lindquist E.A."/>
            <person name="Lipzen A."/>
            <person name="Lundell T."/>
            <person name="Morin E."/>
            <person name="Murat C."/>
            <person name="Sun H."/>
            <person name="Tunlid A."/>
            <person name="Henrissat B."/>
            <person name="Grigoriev I.V."/>
            <person name="Hibbett D.S."/>
            <person name="Martin F."/>
            <person name="Nordberg H.P."/>
            <person name="Cantor M.N."/>
            <person name="Hua S.X."/>
        </authorList>
    </citation>
    <scope>NUCLEOTIDE SEQUENCE [LARGE SCALE GENOMIC DNA]</scope>
    <source>
        <strain evidence="2 3">LaAM-08-1</strain>
    </source>
</reference>
<evidence type="ECO:0000313" key="2">
    <source>
        <dbReference type="EMBL" id="KIJ89677.1"/>
    </source>
</evidence>
<dbReference type="AlphaFoldDB" id="A0A0C9WZ26"/>
<gene>
    <name evidence="2" type="ORF">K443DRAFT_15886</name>
</gene>
<evidence type="ECO:0000256" key="1">
    <source>
        <dbReference type="SAM" id="MobiDB-lite"/>
    </source>
</evidence>
<accession>A0A0C9WZ26</accession>